<organism evidence="2 3">
    <name type="scientific">Stomoxys calcitrans</name>
    <name type="common">Stable fly</name>
    <name type="synonym">Conops calcitrans</name>
    <dbReference type="NCBI Taxonomy" id="35570"/>
    <lineage>
        <taxon>Eukaryota</taxon>
        <taxon>Metazoa</taxon>
        <taxon>Ecdysozoa</taxon>
        <taxon>Arthropoda</taxon>
        <taxon>Hexapoda</taxon>
        <taxon>Insecta</taxon>
        <taxon>Pterygota</taxon>
        <taxon>Neoptera</taxon>
        <taxon>Endopterygota</taxon>
        <taxon>Diptera</taxon>
        <taxon>Brachycera</taxon>
        <taxon>Muscomorpha</taxon>
        <taxon>Muscoidea</taxon>
        <taxon>Muscidae</taxon>
        <taxon>Stomoxys</taxon>
    </lineage>
</organism>
<evidence type="ECO:0000313" key="2">
    <source>
        <dbReference type="EnsemblMetazoa" id="SCAU005303-PA"/>
    </source>
</evidence>
<gene>
    <name evidence="2" type="primary">106082896</name>
</gene>
<protein>
    <submittedName>
        <fullName evidence="2">Uncharacterized protein</fullName>
    </submittedName>
</protein>
<feature type="chain" id="PRO_5009326107" evidence="1">
    <location>
        <begin position="25"/>
        <end position="195"/>
    </location>
</feature>
<dbReference type="EnsemblMetazoa" id="SCAU005303-RA">
    <property type="protein sequence ID" value="SCAU005303-PA"/>
    <property type="gene ID" value="SCAU005303"/>
</dbReference>
<reference evidence="2" key="1">
    <citation type="submission" date="2020-05" db="UniProtKB">
        <authorList>
            <consortium name="EnsemblMetazoa"/>
        </authorList>
    </citation>
    <scope>IDENTIFICATION</scope>
    <source>
        <strain evidence="2">USDA</strain>
    </source>
</reference>
<evidence type="ECO:0000313" key="3">
    <source>
        <dbReference type="Proteomes" id="UP000095300"/>
    </source>
</evidence>
<dbReference type="OrthoDB" id="6363232at2759"/>
<dbReference type="KEGG" id="scac:106082896"/>
<keyword evidence="3" id="KW-1185">Reference proteome</keyword>
<dbReference type="AlphaFoldDB" id="A0A1I8P6N0"/>
<feature type="signal peptide" evidence="1">
    <location>
        <begin position="1"/>
        <end position="24"/>
    </location>
</feature>
<keyword evidence="1" id="KW-0732">Signal</keyword>
<dbReference type="VEuPathDB" id="VectorBase:SCAU005303"/>
<sequence>MSKLSALLTICVLHAMANKKLTHAAAMPYTRNVAIDFMDTLHKLRHTLLCTTNSCDPNAALQYFAINEGALLDIQEKTEFPETTEFLAKKVGTAAAGALSRLLAAEPNCIDPNYTCPSPTFNIVPDELYEYIHWLEAIVSAKNCITPETQEDAIAVVASSGNYIEQHLQDTENPIKRVLPIVSDLAKNFQKLCAR</sequence>
<accession>A0A1I8P6N0</accession>
<proteinExistence type="predicted"/>
<dbReference type="Proteomes" id="UP000095300">
    <property type="component" value="Unassembled WGS sequence"/>
</dbReference>
<evidence type="ECO:0000256" key="1">
    <source>
        <dbReference type="SAM" id="SignalP"/>
    </source>
</evidence>
<name>A0A1I8P6N0_STOCA</name>